<keyword evidence="4" id="KW-0808">Transferase</keyword>
<name>A0A0A1FAQ5_9BURK</name>
<evidence type="ECO:0000259" key="3">
    <source>
        <dbReference type="PROSITE" id="PS50110"/>
    </source>
</evidence>
<sequence>MKNILVVDDNPLNSNLAKVILTRAGYSVHVLTCASEALHYLNKNIVDVILTDIGMRDINGKEFCHIVKSRLNPCAPRVVAYTAFAMEEELASFRAAGFDAIVVKPASRVQILAAVDPDYAF</sequence>
<dbReference type="EMBL" id="CP009962">
    <property type="protein sequence ID" value="AIY41808.1"/>
    <property type="molecule type" value="Genomic_DNA"/>
</dbReference>
<dbReference type="OrthoDB" id="9179585at2"/>
<evidence type="ECO:0000313" key="5">
    <source>
        <dbReference type="Proteomes" id="UP000030302"/>
    </source>
</evidence>
<dbReference type="RefSeq" id="WP_052135151.1">
    <property type="nucleotide sequence ID" value="NZ_CP009962.1"/>
</dbReference>
<dbReference type="Proteomes" id="UP000030302">
    <property type="component" value="Chromosome"/>
</dbReference>
<dbReference type="InterPro" id="IPR011006">
    <property type="entry name" value="CheY-like_superfamily"/>
</dbReference>
<dbReference type="STRING" id="279058.LT85_2650"/>
<dbReference type="CDD" id="cd17546">
    <property type="entry name" value="REC_hyHK_CKI1_RcsC-like"/>
    <property type="match status" value="1"/>
</dbReference>
<accession>A0A0A1FAQ5</accession>
<evidence type="ECO:0000313" key="4">
    <source>
        <dbReference type="EMBL" id="AIY41808.1"/>
    </source>
</evidence>
<protein>
    <submittedName>
        <fullName evidence="4">Sensor histidine kinase/response regulator</fullName>
    </submittedName>
</protein>
<keyword evidence="5" id="KW-1185">Reference proteome</keyword>
<dbReference type="HOGENOM" id="CLU_000445_69_17_4"/>
<dbReference type="PROSITE" id="PS50110">
    <property type="entry name" value="RESPONSE_REGULATORY"/>
    <property type="match status" value="1"/>
</dbReference>
<proteinExistence type="predicted"/>
<organism evidence="4 5">
    <name type="scientific">Collimonas arenae</name>
    <dbReference type="NCBI Taxonomy" id="279058"/>
    <lineage>
        <taxon>Bacteria</taxon>
        <taxon>Pseudomonadati</taxon>
        <taxon>Pseudomonadota</taxon>
        <taxon>Betaproteobacteria</taxon>
        <taxon>Burkholderiales</taxon>
        <taxon>Oxalobacteraceae</taxon>
        <taxon>Collimonas</taxon>
    </lineage>
</organism>
<keyword evidence="1 2" id="KW-0597">Phosphoprotein</keyword>
<dbReference type="PANTHER" id="PTHR44591:SF20">
    <property type="entry name" value="PROTEIN PILH"/>
    <property type="match status" value="1"/>
</dbReference>
<dbReference type="InterPro" id="IPR001789">
    <property type="entry name" value="Sig_transdc_resp-reg_receiver"/>
</dbReference>
<dbReference type="PANTHER" id="PTHR44591">
    <property type="entry name" value="STRESS RESPONSE REGULATOR PROTEIN 1"/>
    <property type="match status" value="1"/>
</dbReference>
<reference evidence="5" key="1">
    <citation type="journal article" date="2014" name="Soil Biol. Biochem.">
        <title>Structure and function of bacterial communities in ageing soils: Insights from the Mendocino ecological staircase.</title>
        <authorList>
            <person name="Uroz S."/>
            <person name="Tech J.J."/>
            <person name="Sawaya N.A."/>
            <person name="Frey-Klett P."/>
            <person name="Leveau J.H.J."/>
        </authorList>
    </citation>
    <scope>NUCLEOTIDE SEQUENCE [LARGE SCALE GENOMIC DNA]</scope>
    <source>
        <strain evidence="5">Cal35</strain>
    </source>
</reference>
<dbReference type="GO" id="GO:0000160">
    <property type="term" value="P:phosphorelay signal transduction system"/>
    <property type="evidence" value="ECO:0007669"/>
    <property type="project" value="InterPro"/>
</dbReference>
<dbReference type="InterPro" id="IPR050595">
    <property type="entry name" value="Bact_response_regulator"/>
</dbReference>
<dbReference type="SUPFAM" id="SSF52172">
    <property type="entry name" value="CheY-like"/>
    <property type="match status" value="1"/>
</dbReference>
<feature type="modified residue" description="4-aspartylphosphate" evidence="2">
    <location>
        <position position="52"/>
    </location>
</feature>
<dbReference type="GO" id="GO:0016301">
    <property type="term" value="F:kinase activity"/>
    <property type="evidence" value="ECO:0007669"/>
    <property type="project" value="UniProtKB-KW"/>
</dbReference>
<gene>
    <name evidence="4" type="ORF">LT85_2650</name>
</gene>
<dbReference type="Gene3D" id="3.40.50.2300">
    <property type="match status" value="1"/>
</dbReference>
<keyword evidence="4" id="KW-0418">Kinase</keyword>
<dbReference type="KEGG" id="care:LT85_2650"/>
<evidence type="ECO:0000256" key="2">
    <source>
        <dbReference type="PROSITE-ProRule" id="PRU00169"/>
    </source>
</evidence>
<dbReference type="SMART" id="SM00448">
    <property type="entry name" value="REC"/>
    <property type="match status" value="1"/>
</dbReference>
<dbReference type="Pfam" id="PF00072">
    <property type="entry name" value="Response_reg"/>
    <property type="match status" value="1"/>
</dbReference>
<evidence type="ECO:0000256" key="1">
    <source>
        <dbReference type="ARBA" id="ARBA00022553"/>
    </source>
</evidence>
<feature type="domain" description="Response regulatory" evidence="3">
    <location>
        <begin position="3"/>
        <end position="119"/>
    </location>
</feature>
<dbReference type="AlphaFoldDB" id="A0A0A1FAQ5"/>